<dbReference type="OMA" id="MEGILYM"/>
<dbReference type="PANTHER" id="PTHR33748:SF5">
    <property type="entry name" value="GROUND-LIKE DOMAIN-CONTAINING PROTEIN"/>
    <property type="match status" value="1"/>
</dbReference>
<feature type="transmembrane region" description="Helical" evidence="1">
    <location>
        <begin position="136"/>
        <end position="169"/>
    </location>
</feature>
<accession>A0A0N4Y0P3</accession>
<keyword evidence="1" id="KW-0812">Transmembrane</keyword>
<dbReference type="InterPro" id="IPR007621">
    <property type="entry name" value="TPM_dom"/>
</dbReference>
<evidence type="ECO:0000259" key="2">
    <source>
        <dbReference type="Pfam" id="PF04536"/>
    </source>
</evidence>
<name>A0A0N4Y0P3_NIPBR</name>
<dbReference type="GO" id="GO:0016020">
    <property type="term" value="C:membrane"/>
    <property type="evidence" value="ECO:0007669"/>
    <property type="project" value="TreeGrafter"/>
</dbReference>
<proteinExistence type="predicted"/>
<reference evidence="3 4" key="2">
    <citation type="submission" date="2018-11" db="EMBL/GenBank/DDBJ databases">
        <authorList>
            <consortium name="Pathogen Informatics"/>
        </authorList>
    </citation>
    <scope>NUCLEOTIDE SEQUENCE [LARGE SCALE GENOMIC DNA]</scope>
</reference>
<organism evidence="5">
    <name type="scientific">Nippostrongylus brasiliensis</name>
    <name type="common">Rat hookworm</name>
    <dbReference type="NCBI Taxonomy" id="27835"/>
    <lineage>
        <taxon>Eukaryota</taxon>
        <taxon>Metazoa</taxon>
        <taxon>Ecdysozoa</taxon>
        <taxon>Nematoda</taxon>
        <taxon>Chromadorea</taxon>
        <taxon>Rhabditida</taxon>
        <taxon>Rhabditina</taxon>
        <taxon>Rhabditomorpha</taxon>
        <taxon>Strongyloidea</taxon>
        <taxon>Heligmosomidae</taxon>
        <taxon>Nippostrongylus</taxon>
    </lineage>
</organism>
<reference evidence="5" key="1">
    <citation type="submission" date="2017-02" db="UniProtKB">
        <authorList>
            <consortium name="WormBaseParasite"/>
        </authorList>
    </citation>
    <scope>IDENTIFICATION</scope>
</reference>
<keyword evidence="1" id="KW-0472">Membrane</keyword>
<dbReference type="AlphaFoldDB" id="A0A0N4Y0P3"/>
<dbReference type="Proteomes" id="UP000271162">
    <property type="component" value="Unassembled WGS sequence"/>
</dbReference>
<sequence length="179" mass="20129">MSMDTGRCYDLPTGFTVSVVIARTMELGTDERGFSDGSAAADTFADTIRQRQRRGQCDDDVLIFVSVDDGLVSTSLGSVTKRYLTDDAVSAVTYNAEKHFKNGNYAAGLRYMIESYTSILNEDVLHVRQNGNFWNWLLWVAFFVFMVWCALIATIALAIYATFVYAIYYCLYACYKLAP</sequence>
<dbReference type="Gene3D" id="3.10.310.50">
    <property type="match status" value="1"/>
</dbReference>
<evidence type="ECO:0000313" key="3">
    <source>
        <dbReference type="EMBL" id="VDL72710.1"/>
    </source>
</evidence>
<dbReference type="WBParaSite" id="NBR_0000912001-mRNA-1">
    <property type="protein sequence ID" value="NBR_0000912001-mRNA-1"/>
    <property type="gene ID" value="NBR_0000912001"/>
</dbReference>
<evidence type="ECO:0000313" key="5">
    <source>
        <dbReference type="WBParaSite" id="NBR_0000912001-mRNA-1"/>
    </source>
</evidence>
<keyword evidence="1" id="KW-1133">Transmembrane helix</keyword>
<dbReference type="EMBL" id="UYSL01020095">
    <property type="protein sequence ID" value="VDL72710.1"/>
    <property type="molecule type" value="Genomic_DNA"/>
</dbReference>
<keyword evidence="4" id="KW-1185">Reference proteome</keyword>
<evidence type="ECO:0000313" key="4">
    <source>
        <dbReference type="Proteomes" id="UP000271162"/>
    </source>
</evidence>
<protein>
    <submittedName>
        <fullName evidence="5">TPM_phosphatase domain-containing protein</fullName>
    </submittedName>
</protein>
<dbReference type="PANTHER" id="PTHR33748">
    <property type="entry name" value="PROTEIN CBG04600"/>
    <property type="match status" value="1"/>
</dbReference>
<dbReference type="Pfam" id="PF04536">
    <property type="entry name" value="TPM_phosphatase"/>
    <property type="match status" value="1"/>
</dbReference>
<gene>
    <name evidence="3" type="ORF">NBR_LOCUS9121</name>
</gene>
<evidence type="ECO:0000256" key="1">
    <source>
        <dbReference type="SAM" id="Phobius"/>
    </source>
</evidence>
<feature type="domain" description="TPM" evidence="2">
    <location>
        <begin position="13"/>
        <end position="115"/>
    </location>
</feature>